<proteinExistence type="predicted"/>
<sequence>MELGDRLAGKRVVIVAGSGGVGKTTTSAALAMGLAARGQRVAVVTIDPAKRLATSLGLEVLDNEPRLVDPSRFAGHGVEMQGELWAMMLDAKRTFDDLIERLSPDAKTRDEVLSNRIYQELSGAVAGSQEFTAIAKLYELDREGGFDVLVLDTPPSRNALDFLDAPDRLTGFLEGRALRVFLTPGGLAAKVMGRGTSVVFGVLGRVTGVDLLNDLSTFFRALGGLLDGFRERARGVKKLLADPATTFLIVTSPEREPVEEAIFFRGKLREARMPFGGLIVNRVHTLPEGMQAGGADEIADELADALGAKLAGKVAATVRDAELLADRDAAAIARLGREVDDPDPVVIPELDDDVHDVDGLALVHAHLTRSIDGAA</sequence>
<name>A0ABY5PP86_9ACTN</name>
<evidence type="ECO:0000259" key="1">
    <source>
        <dbReference type="Pfam" id="PF02374"/>
    </source>
</evidence>
<accession>A0ABY5PP86</accession>
<dbReference type="RefSeq" id="WP_353866556.1">
    <property type="nucleotide sequence ID" value="NZ_CP088295.1"/>
</dbReference>
<organism evidence="2 3">
    <name type="scientific">Svornostia abyssi</name>
    <dbReference type="NCBI Taxonomy" id="2898438"/>
    <lineage>
        <taxon>Bacteria</taxon>
        <taxon>Bacillati</taxon>
        <taxon>Actinomycetota</taxon>
        <taxon>Thermoleophilia</taxon>
        <taxon>Solirubrobacterales</taxon>
        <taxon>Baekduiaceae</taxon>
        <taxon>Svornostia</taxon>
    </lineage>
</organism>
<dbReference type="SUPFAM" id="SSF52540">
    <property type="entry name" value="P-loop containing nucleoside triphosphate hydrolases"/>
    <property type="match status" value="1"/>
</dbReference>
<dbReference type="EMBL" id="CP088295">
    <property type="protein sequence ID" value="UUY06127.1"/>
    <property type="molecule type" value="Genomic_DNA"/>
</dbReference>
<gene>
    <name evidence="2" type="ORF">LRS13_11615</name>
</gene>
<dbReference type="PANTHER" id="PTHR10803:SF26">
    <property type="entry name" value="ANION TRANSPORTER ATPASE-RELATED"/>
    <property type="match status" value="1"/>
</dbReference>
<reference evidence="3" key="1">
    <citation type="submission" date="2021-11" db="EMBL/GenBank/DDBJ databases">
        <title>Cultivation dependent microbiological survey of springs from the worlds oldest radium mine currently devoted to the extraction of radon-saturated water.</title>
        <authorList>
            <person name="Kapinusova G."/>
            <person name="Smrhova T."/>
            <person name="Strejcek M."/>
            <person name="Suman J."/>
            <person name="Jani K."/>
            <person name="Pajer P."/>
            <person name="Uhlik O."/>
        </authorList>
    </citation>
    <scope>NUCLEOTIDE SEQUENCE [LARGE SCALE GENOMIC DNA]</scope>
    <source>
        <strain evidence="3">J379</strain>
    </source>
</reference>
<dbReference type="Gene3D" id="3.40.50.300">
    <property type="entry name" value="P-loop containing nucleotide triphosphate hydrolases"/>
    <property type="match status" value="1"/>
</dbReference>
<dbReference type="PANTHER" id="PTHR10803">
    <property type="entry name" value="ARSENICAL PUMP-DRIVING ATPASE ARSENITE-TRANSLOCATING ATPASE"/>
    <property type="match status" value="1"/>
</dbReference>
<dbReference type="CDD" id="cd02035">
    <property type="entry name" value="ArsA"/>
    <property type="match status" value="1"/>
</dbReference>
<evidence type="ECO:0000313" key="2">
    <source>
        <dbReference type="EMBL" id="UUY06127.1"/>
    </source>
</evidence>
<evidence type="ECO:0000313" key="3">
    <source>
        <dbReference type="Proteomes" id="UP001058860"/>
    </source>
</evidence>
<dbReference type="InterPro" id="IPR016300">
    <property type="entry name" value="ATPase_ArsA/GET3"/>
</dbReference>
<protein>
    <submittedName>
        <fullName evidence="2">ArsA family ATPase</fullName>
    </submittedName>
</protein>
<keyword evidence="3" id="KW-1185">Reference proteome</keyword>
<dbReference type="Proteomes" id="UP001058860">
    <property type="component" value="Chromosome"/>
</dbReference>
<dbReference type="Pfam" id="PF02374">
    <property type="entry name" value="ArsA_ATPase"/>
    <property type="match status" value="1"/>
</dbReference>
<dbReference type="InterPro" id="IPR025723">
    <property type="entry name" value="ArsA/GET3_ATPase-like"/>
</dbReference>
<dbReference type="InterPro" id="IPR027417">
    <property type="entry name" value="P-loop_NTPase"/>
</dbReference>
<feature type="domain" description="ArsA/GET3 Anion-transporting ATPase-like" evidence="1">
    <location>
        <begin position="11"/>
        <end position="290"/>
    </location>
</feature>